<feature type="non-terminal residue" evidence="1">
    <location>
        <position position="1"/>
    </location>
</feature>
<evidence type="ECO:0000313" key="2">
    <source>
        <dbReference type="Proteomes" id="UP001328107"/>
    </source>
</evidence>
<dbReference type="AlphaFoldDB" id="A0AAN4ZK97"/>
<gene>
    <name evidence="1" type="ORF">PMAYCL1PPCAC_11084</name>
</gene>
<comment type="caution">
    <text evidence="1">The sequence shown here is derived from an EMBL/GenBank/DDBJ whole genome shotgun (WGS) entry which is preliminary data.</text>
</comment>
<protein>
    <submittedName>
        <fullName evidence="1">Uncharacterized protein</fullName>
    </submittedName>
</protein>
<proteinExistence type="predicted"/>
<sequence>LDQFLLCSSSPLLAATQHVHLSSPEIQFLRSFQPDARVATSDHGNLSSGRDILRELATLEVHSCSIDSEGSQSKKNNQPEHS</sequence>
<organism evidence="1 2">
    <name type="scientific">Pristionchus mayeri</name>
    <dbReference type="NCBI Taxonomy" id="1317129"/>
    <lineage>
        <taxon>Eukaryota</taxon>
        <taxon>Metazoa</taxon>
        <taxon>Ecdysozoa</taxon>
        <taxon>Nematoda</taxon>
        <taxon>Chromadorea</taxon>
        <taxon>Rhabditida</taxon>
        <taxon>Rhabditina</taxon>
        <taxon>Diplogasteromorpha</taxon>
        <taxon>Diplogasteroidea</taxon>
        <taxon>Neodiplogasteridae</taxon>
        <taxon>Pristionchus</taxon>
    </lineage>
</organism>
<accession>A0AAN4ZK97</accession>
<name>A0AAN4ZK97_9BILA</name>
<evidence type="ECO:0000313" key="1">
    <source>
        <dbReference type="EMBL" id="GMR40889.1"/>
    </source>
</evidence>
<dbReference type="Proteomes" id="UP001328107">
    <property type="component" value="Unassembled WGS sequence"/>
</dbReference>
<feature type="non-terminal residue" evidence="1">
    <location>
        <position position="82"/>
    </location>
</feature>
<dbReference type="EMBL" id="BTRK01000003">
    <property type="protein sequence ID" value="GMR40889.1"/>
    <property type="molecule type" value="Genomic_DNA"/>
</dbReference>
<keyword evidence="2" id="KW-1185">Reference proteome</keyword>
<reference evidence="2" key="1">
    <citation type="submission" date="2022-10" db="EMBL/GenBank/DDBJ databases">
        <title>Genome assembly of Pristionchus species.</title>
        <authorList>
            <person name="Yoshida K."/>
            <person name="Sommer R.J."/>
        </authorList>
    </citation>
    <scope>NUCLEOTIDE SEQUENCE [LARGE SCALE GENOMIC DNA]</scope>
    <source>
        <strain evidence="2">RS5460</strain>
    </source>
</reference>